<dbReference type="InterPro" id="IPR036890">
    <property type="entry name" value="HATPase_C_sf"/>
</dbReference>
<feature type="compositionally biased region" description="Polar residues" evidence="1">
    <location>
        <begin position="1352"/>
        <end position="1363"/>
    </location>
</feature>
<dbReference type="SUPFAM" id="SSF55874">
    <property type="entry name" value="ATPase domain of HSP90 chaperone/DNA topoisomerase II/histidine kinase"/>
    <property type="match status" value="1"/>
</dbReference>
<dbReference type="NCBIfam" id="NF047352">
    <property type="entry name" value="P_loop_sacsin"/>
    <property type="match status" value="1"/>
</dbReference>
<dbReference type="PANTHER" id="PTHR32387:SF0">
    <property type="entry name" value="PROTEIN NO VEIN"/>
    <property type="match status" value="1"/>
</dbReference>
<comment type="caution">
    <text evidence="2">The sequence shown here is derived from an EMBL/GenBank/DDBJ whole genome shotgun (WGS) entry which is preliminary data.</text>
</comment>
<protein>
    <recommendedName>
        <fullName evidence="4">Protein NO VEIN C-terminal domain-containing protein</fullName>
    </recommendedName>
</protein>
<reference evidence="2" key="1">
    <citation type="submission" date="2023-03" db="EMBL/GenBank/DDBJ databases">
        <title>Complete genome of Cladonia borealis.</title>
        <authorList>
            <person name="Park H."/>
        </authorList>
    </citation>
    <scope>NUCLEOTIDE SEQUENCE</scope>
    <source>
        <strain evidence="2">ANT050790</strain>
    </source>
</reference>
<feature type="region of interest" description="Disordered" evidence="1">
    <location>
        <begin position="1347"/>
        <end position="1403"/>
    </location>
</feature>
<keyword evidence="3" id="KW-1185">Reference proteome</keyword>
<dbReference type="PANTHER" id="PTHR32387">
    <property type="entry name" value="WU:FJ29H11"/>
    <property type="match status" value="1"/>
</dbReference>
<feature type="compositionally biased region" description="Low complexity" evidence="1">
    <location>
        <begin position="1382"/>
        <end position="1397"/>
    </location>
</feature>
<dbReference type="Proteomes" id="UP001166286">
    <property type="component" value="Unassembled WGS sequence"/>
</dbReference>
<dbReference type="EMBL" id="JAFEKC020000011">
    <property type="protein sequence ID" value="KAK0512311.1"/>
    <property type="molecule type" value="Genomic_DNA"/>
</dbReference>
<accession>A0AA39R1G6</accession>
<organism evidence="2 3">
    <name type="scientific">Cladonia borealis</name>
    <dbReference type="NCBI Taxonomy" id="184061"/>
    <lineage>
        <taxon>Eukaryota</taxon>
        <taxon>Fungi</taxon>
        <taxon>Dikarya</taxon>
        <taxon>Ascomycota</taxon>
        <taxon>Pezizomycotina</taxon>
        <taxon>Lecanoromycetes</taxon>
        <taxon>OSLEUM clade</taxon>
        <taxon>Lecanoromycetidae</taxon>
        <taxon>Lecanorales</taxon>
        <taxon>Lecanorineae</taxon>
        <taxon>Cladoniaceae</taxon>
        <taxon>Cladonia</taxon>
    </lineage>
</organism>
<name>A0AA39R1G6_9LECA</name>
<evidence type="ECO:0000313" key="2">
    <source>
        <dbReference type="EMBL" id="KAK0512311.1"/>
    </source>
</evidence>
<evidence type="ECO:0000313" key="3">
    <source>
        <dbReference type="Proteomes" id="UP001166286"/>
    </source>
</evidence>
<proteinExistence type="predicted"/>
<sequence>MDGSPRRAAFSFGKELVAGENGPALSRQQARAIVESIRTENGGITPADRAKTPKNVLEALESVRKKFGAAVNRLSTDLYSTKTRFVYELIQNAEDNQYTKAAMAEQDPFLTFTLHPSKIVIDSNEDGFNEANVKAICSTSQSTKTNAQGYIGEKGIGFKSVFKVASKVHIQSEPFSFAFEHKFGESGLGMVTPLLDEFEELPSGIRSRISLTLSPSSDFAELVKDFEDLPDSLLIFLSKLKSITINVMNARNELVSKIVYAYQYSSDNHRGTLTKRRLIEGKNNHIAQHFHITKRTLRNLPKDAARPKTDQAEVVLAFPLDEKSLPIIEQQHVFAFLPVRKVGFNFQIQSDFITQASREDIVHSLRNYAIREGVAEAFRDAVLQFCQQPNDLRFQWIKYLPGAPISDNFWADLLPRIIAHLQVAPILLSRSGSRWKLPSQLKWVPPSCEDEHGVPLFDDLPDEVYLSRCYKLGDKSILGTLGVKGLTMAHMLPRITADLRSPKSKYKSSTTEESWHNRAADLLTQPFEKNQPAKNALRSLPLIPLLTREWVSISAPDDTFAFATQHRTEIYYPYSESRIRVPTDIGLSLLDPKAYNNASRKTLFSKLGVKYCDPGKVIQCITNCYSKWNNVNLISSVAHMRYLYWHLPKDQQSLDVRIYLKDQADVPVYRKFVTLGSPDLVVDDIYLETEQDYGVKSILKQVTDGKNTIAPSFPVHFINKAYLDAVPPEPCQFKLSWIEWLKRVAGVRSVPRLVDSKDPLKLSRMFQHIVSSQPSKLVGTLKTYWTDYQDLMKDEIIKALSEAKVRCENVGDTPLWETYLPTAQLKQRTSDLGLSLTVPFIKIPYALSHDLADWQFLKLFHVGCEADLGFYLDALHFFDSDFMEVKEIENLLAVYSEIERHSKVDEYDRVRKVFDDGMHVYTPSKTSEEAVWGSSQDCLWHAPDFIDLWYPLATSTLYSGNKRFERLFRNILGVEDATWSHCVDQLREEKRRAVPHTDVSDIYRYIWNEVSQCKSKLPDLREQFENDRLIYHPQLRAWYPPSSCLWTSNTQTSGKVSLAHYRDLEDFFVQYLEVKEPDINLYIEELKFLAAGNKSPSVEIVKELIQYVNSMGPRQETLKELQSCPILPVKDVNGRVTLRRPSDAFAIIDHHEYEYLFVGKVPMLDYTKEEAHELQPFISALTLANRCMSLIVKEISTVNVALRHPRLTHSIRDKSYGIFRCAVHYRAATARDDALYQRFSELDLFESDGITKTITLSLNGIEPVTVQGASAKLHIEESDNRLRLYVPRDSTERELCLLKDLPEGLATYLGIKEIKAVKVLGDIFKATSTIVISELLKEHGIDRLPWPDPVQHSVSSNETQASDDLTPEPPSHPRASTPVQMPRSSRPNSTPRTSFSSQIESPYNSDTYLPASPSFLGSVHTARSSLSPVRTPVQVESARRQSISNDEYISLLSFVIAAAAKGDIPEPIEYSDALFGKRSENQMAHDIRIGAAGELYAFECLLNFDLPNFGRANWKSNVRKKVCVHEKYRDMEDWTGPETADIVYEDEGPEFVLTNAFSEYLPKARLKEGAPIKYYLEVKTTTEDCSSRFFVSKAQYRRMHRMALDPENPATEVYVILRVFNLGRRDMDMRIYVDPATMGREKKLIFQAESYSVSVGTAP</sequence>
<evidence type="ECO:0008006" key="4">
    <source>
        <dbReference type="Google" id="ProtNLM"/>
    </source>
</evidence>
<gene>
    <name evidence="2" type="ORF">JMJ35_005439</name>
</gene>
<dbReference type="Gene3D" id="3.30.565.10">
    <property type="entry name" value="Histidine kinase-like ATPase, C-terminal domain"/>
    <property type="match status" value="1"/>
</dbReference>
<dbReference type="InterPro" id="IPR052957">
    <property type="entry name" value="Auxin_embryo_med"/>
</dbReference>
<evidence type="ECO:0000256" key="1">
    <source>
        <dbReference type="SAM" id="MobiDB-lite"/>
    </source>
</evidence>